<reference evidence="2 3" key="1">
    <citation type="submission" date="2021-07" db="EMBL/GenBank/DDBJ databases">
        <authorList>
            <person name="So Y."/>
        </authorList>
    </citation>
    <scope>NUCLEOTIDE SEQUENCE [LARGE SCALE GENOMIC DNA]</scope>
    <source>
        <strain evidence="2 3">HJA6</strain>
    </source>
</reference>
<dbReference type="Proteomes" id="UP001196565">
    <property type="component" value="Unassembled WGS sequence"/>
</dbReference>
<dbReference type="EMBL" id="JAHYBZ010000008">
    <property type="protein sequence ID" value="MBW6400617.1"/>
    <property type="molecule type" value="Genomic_DNA"/>
</dbReference>
<protein>
    <recommendedName>
        <fullName evidence="4">UrcA family protein</fullName>
    </recommendedName>
</protein>
<evidence type="ECO:0000313" key="2">
    <source>
        <dbReference type="EMBL" id="MBW6400617.1"/>
    </source>
</evidence>
<proteinExistence type="predicted"/>
<organism evidence="2 3">
    <name type="scientific">Roseomonas alba</name>
    <dbReference type="NCBI Taxonomy" id="2846776"/>
    <lineage>
        <taxon>Bacteria</taxon>
        <taxon>Pseudomonadati</taxon>
        <taxon>Pseudomonadota</taxon>
        <taxon>Alphaproteobacteria</taxon>
        <taxon>Acetobacterales</taxon>
        <taxon>Roseomonadaceae</taxon>
        <taxon>Roseomonas</taxon>
    </lineage>
</organism>
<keyword evidence="1" id="KW-0732">Signal</keyword>
<name>A0ABS7AE90_9PROT</name>
<evidence type="ECO:0000313" key="3">
    <source>
        <dbReference type="Proteomes" id="UP001196565"/>
    </source>
</evidence>
<dbReference type="RefSeq" id="WP_219765183.1">
    <property type="nucleotide sequence ID" value="NZ_JAHYBZ010000008.1"/>
</dbReference>
<evidence type="ECO:0000256" key="1">
    <source>
        <dbReference type="SAM" id="SignalP"/>
    </source>
</evidence>
<keyword evidence="3" id="KW-1185">Reference proteome</keyword>
<comment type="caution">
    <text evidence="2">The sequence shown here is derived from an EMBL/GenBank/DDBJ whole genome shotgun (WGS) entry which is preliminary data.</text>
</comment>
<evidence type="ECO:0008006" key="4">
    <source>
        <dbReference type="Google" id="ProtNLM"/>
    </source>
</evidence>
<sequence>MRAILLAGLVLAAPPLARACDTEAMNAELTAVCTAALNPATSWAEAVRGQANATEAAALDRALTAARAACDTGDPAAGALEAARIARLAGRIEARAGNADSIWPDRLARR</sequence>
<feature type="chain" id="PRO_5045876785" description="UrcA family protein" evidence="1">
    <location>
        <begin position="20"/>
        <end position="110"/>
    </location>
</feature>
<feature type="signal peptide" evidence="1">
    <location>
        <begin position="1"/>
        <end position="19"/>
    </location>
</feature>
<accession>A0ABS7AE90</accession>
<gene>
    <name evidence="2" type="ORF">KPL78_22350</name>
</gene>